<gene>
    <name evidence="1" type="ORF">DL89DRAFT_84039</name>
</gene>
<accession>A0A1Y1WHQ5</accession>
<comment type="caution">
    <text evidence="1">The sequence shown here is derived from an EMBL/GenBank/DDBJ whole genome shotgun (WGS) entry which is preliminary data.</text>
</comment>
<keyword evidence="2" id="KW-1185">Reference proteome</keyword>
<protein>
    <submittedName>
        <fullName evidence="1">Uncharacterized protein</fullName>
    </submittedName>
</protein>
<dbReference type="EMBL" id="MCFD01000002">
    <property type="protein sequence ID" value="ORX72868.1"/>
    <property type="molecule type" value="Genomic_DNA"/>
</dbReference>
<sequence length="172" mass="19421">MRLDAEENARSALAEPIHYMAYTFGGCLSKEFNQKYHSYYAAFIPLDHGYRWAFLARILPSAQCCSRSETPWTTQVIICSNTGSHGSDLSAMVSSCFWILPTYSCCLIRNTLRLMVASISSCWSYFNALALRLSPLISRSCRCGRRTACPSMLLSLLPQIRHDRTALEQCRA</sequence>
<evidence type="ECO:0000313" key="2">
    <source>
        <dbReference type="Proteomes" id="UP000193922"/>
    </source>
</evidence>
<dbReference type="PROSITE" id="PS51257">
    <property type="entry name" value="PROKAR_LIPOPROTEIN"/>
    <property type="match status" value="1"/>
</dbReference>
<dbReference type="AlphaFoldDB" id="A0A1Y1WHQ5"/>
<organism evidence="1 2">
    <name type="scientific">Linderina pennispora</name>
    <dbReference type="NCBI Taxonomy" id="61395"/>
    <lineage>
        <taxon>Eukaryota</taxon>
        <taxon>Fungi</taxon>
        <taxon>Fungi incertae sedis</taxon>
        <taxon>Zoopagomycota</taxon>
        <taxon>Kickxellomycotina</taxon>
        <taxon>Kickxellomycetes</taxon>
        <taxon>Kickxellales</taxon>
        <taxon>Kickxellaceae</taxon>
        <taxon>Linderina</taxon>
    </lineage>
</organism>
<dbReference type="RefSeq" id="XP_040746208.1">
    <property type="nucleotide sequence ID" value="XM_040892140.1"/>
</dbReference>
<name>A0A1Y1WHQ5_9FUNG</name>
<dbReference type="GeneID" id="63808788"/>
<evidence type="ECO:0000313" key="1">
    <source>
        <dbReference type="EMBL" id="ORX72868.1"/>
    </source>
</evidence>
<dbReference type="Proteomes" id="UP000193922">
    <property type="component" value="Unassembled WGS sequence"/>
</dbReference>
<proteinExistence type="predicted"/>
<reference evidence="1 2" key="1">
    <citation type="submission" date="2016-07" db="EMBL/GenBank/DDBJ databases">
        <title>Pervasive Adenine N6-methylation of Active Genes in Fungi.</title>
        <authorList>
            <consortium name="DOE Joint Genome Institute"/>
            <person name="Mondo S.J."/>
            <person name="Dannebaum R.O."/>
            <person name="Kuo R.C."/>
            <person name="Labutti K."/>
            <person name="Haridas S."/>
            <person name="Kuo A."/>
            <person name="Salamov A."/>
            <person name="Ahrendt S.R."/>
            <person name="Lipzen A."/>
            <person name="Sullivan W."/>
            <person name="Andreopoulos W.B."/>
            <person name="Clum A."/>
            <person name="Lindquist E."/>
            <person name="Daum C."/>
            <person name="Ramamoorthy G.K."/>
            <person name="Gryganskyi A."/>
            <person name="Culley D."/>
            <person name="Magnuson J.K."/>
            <person name="James T.Y."/>
            <person name="O'Malley M.A."/>
            <person name="Stajich J.E."/>
            <person name="Spatafora J.W."/>
            <person name="Visel A."/>
            <person name="Grigoriev I.V."/>
        </authorList>
    </citation>
    <scope>NUCLEOTIDE SEQUENCE [LARGE SCALE GENOMIC DNA]</scope>
    <source>
        <strain evidence="1 2">ATCC 12442</strain>
    </source>
</reference>